<sequence length="47" mass="5129">MVLSACVDVLPVDLNGVSNLHSVFATKSTQADGALNLFFRRMKDLAY</sequence>
<dbReference type="AlphaFoldDB" id="A0A0J1B902"/>
<dbReference type="Proteomes" id="UP000036367">
    <property type="component" value="Unassembled WGS sequence"/>
</dbReference>
<organism evidence="1 2">
    <name type="scientific">Rhodopirellula islandica</name>
    <dbReference type="NCBI Taxonomy" id="595434"/>
    <lineage>
        <taxon>Bacteria</taxon>
        <taxon>Pseudomonadati</taxon>
        <taxon>Planctomycetota</taxon>
        <taxon>Planctomycetia</taxon>
        <taxon>Pirellulales</taxon>
        <taxon>Pirellulaceae</taxon>
        <taxon>Rhodopirellula</taxon>
    </lineage>
</organism>
<comment type="caution">
    <text evidence="1">The sequence shown here is derived from an EMBL/GenBank/DDBJ whole genome shotgun (WGS) entry which is preliminary data.</text>
</comment>
<evidence type="ECO:0000313" key="1">
    <source>
        <dbReference type="EMBL" id="KLU02921.1"/>
    </source>
</evidence>
<keyword evidence="2" id="KW-1185">Reference proteome</keyword>
<name>A0A0J1B902_RHOIS</name>
<proteinExistence type="predicted"/>
<gene>
    <name evidence="1" type="ORF">RISK_005217</name>
</gene>
<accession>A0A0J1B902</accession>
<evidence type="ECO:0000313" key="2">
    <source>
        <dbReference type="Proteomes" id="UP000036367"/>
    </source>
</evidence>
<dbReference type="EMBL" id="LECT01000043">
    <property type="protein sequence ID" value="KLU02921.1"/>
    <property type="molecule type" value="Genomic_DNA"/>
</dbReference>
<reference evidence="1" key="1">
    <citation type="submission" date="2015-05" db="EMBL/GenBank/DDBJ databases">
        <title>Permanent draft genome of Rhodopirellula islandicus K833.</title>
        <authorList>
            <person name="Kizina J."/>
            <person name="Richter M."/>
            <person name="Glockner F.O."/>
            <person name="Harder J."/>
        </authorList>
    </citation>
    <scope>NUCLEOTIDE SEQUENCE [LARGE SCALE GENOMIC DNA]</scope>
    <source>
        <strain evidence="1">K833</strain>
    </source>
</reference>
<protein>
    <submittedName>
        <fullName evidence="1">Uncharacterized protein</fullName>
    </submittedName>
</protein>